<proteinExistence type="predicted"/>
<sequence length="232" mass="26435">MVLLLNNKKLFFSKKLSSGESHSTYFTLEGETPTRSSSPNKDHNIRAKENMIKGKYGEDMMDAHFIKLGYRKINKKSNASDKGIDGIYVKDGPPKEYVVAEAKFGSSELTTVYKPPKGETPDGRKNNEVYKEFKERFGRPNQKLDNIPEVDKKDYEEYQKLHDSRELKYKQMDKGWIEDRLGKAGLSKIDLENIGKGYTSVLMKIPDPTKPNTGAKAKKLDKDAIEDGKFEL</sequence>
<reference evidence="1" key="1">
    <citation type="submission" date="2020-01" db="EMBL/GenBank/DDBJ databases">
        <authorList>
            <person name="Meier V. D."/>
            <person name="Meier V D."/>
        </authorList>
    </citation>
    <scope>NUCLEOTIDE SEQUENCE</scope>
    <source>
        <strain evidence="1">HLG_WM_MAG_05</strain>
    </source>
</reference>
<evidence type="ECO:0000313" key="1">
    <source>
        <dbReference type="EMBL" id="CAA6801569.1"/>
    </source>
</evidence>
<accession>A0A6S6SAI1</accession>
<dbReference type="AlphaFoldDB" id="A0A6S6SAI1"/>
<organism evidence="1">
    <name type="scientific">uncultured Sulfurovum sp</name>
    <dbReference type="NCBI Taxonomy" id="269237"/>
    <lineage>
        <taxon>Bacteria</taxon>
        <taxon>Pseudomonadati</taxon>
        <taxon>Campylobacterota</taxon>
        <taxon>Epsilonproteobacteria</taxon>
        <taxon>Campylobacterales</taxon>
        <taxon>Sulfurovaceae</taxon>
        <taxon>Sulfurovum</taxon>
        <taxon>environmental samples</taxon>
    </lineage>
</organism>
<protein>
    <submittedName>
        <fullName evidence="1">Uncharacterized protein</fullName>
    </submittedName>
</protein>
<dbReference type="EMBL" id="CACVAU010000003">
    <property type="protein sequence ID" value="CAA6801569.1"/>
    <property type="molecule type" value="Genomic_DNA"/>
</dbReference>
<gene>
    <name evidence="1" type="ORF">HELGO_WM10284</name>
</gene>
<name>A0A6S6SAI1_9BACT</name>